<evidence type="ECO:0000313" key="3">
    <source>
        <dbReference type="Proteomes" id="UP001490330"/>
    </source>
</evidence>
<keyword evidence="3" id="KW-1185">Reference proteome</keyword>
<proteinExistence type="predicted"/>
<evidence type="ECO:0000313" key="2">
    <source>
        <dbReference type="EMBL" id="MER6905013.1"/>
    </source>
</evidence>
<dbReference type="EMBL" id="JBEPCV010000012">
    <property type="protein sequence ID" value="MER6905013.1"/>
    <property type="molecule type" value="Genomic_DNA"/>
</dbReference>
<dbReference type="RefSeq" id="WP_350716646.1">
    <property type="nucleotide sequence ID" value="NZ_JBEPCO010000005.1"/>
</dbReference>
<protein>
    <recommendedName>
        <fullName evidence="4">Secreted protein</fullName>
    </recommendedName>
</protein>
<accession>A0ABV1VEW0</accession>
<evidence type="ECO:0000256" key="1">
    <source>
        <dbReference type="SAM" id="MobiDB-lite"/>
    </source>
</evidence>
<organism evidence="2 3">
    <name type="scientific">Streptomyces flaveolus</name>
    <dbReference type="NCBI Taxonomy" id="67297"/>
    <lineage>
        <taxon>Bacteria</taxon>
        <taxon>Bacillati</taxon>
        <taxon>Actinomycetota</taxon>
        <taxon>Actinomycetes</taxon>
        <taxon>Kitasatosporales</taxon>
        <taxon>Streptomycetaceae</taxon>
        <taxon>Streptomyces</taxon>
    </lineage>
</organism>
<gene>
    <name evidence="2" type="ORF">ABT322_14750</name>
</gene>
<sequence length="141" mass="14680">MGLVVAGGAVFAVTQATGEDSDDTDTVVSNDSKNEPDPHQSCVDSWNRSNTNKASIGGIATSAQAGGNPTAYVNVGYSSMFPDRCMMTVANPSTMFAQQYVQDNGDSWGFAPAWTGSASQLDESVTGWNAKMDQAGIITLG</sequence>
<comment type="caution">
    <text evidence="2">The sequence shown here is derived from an EMBL/GenBank/DDBJ whole genome shotgun (WGS) entry which is preliminary data.</text>
</comment>
<evidence type="ECO:0008006" key="4">
    <source>
        <dbReference type="Google" id="ProtNLM"/>
    </source>
</evidence>
<dbReference type="Proteomes" id="UP001490330">
    <property type="component" value="Unassembled WGS sequence"/>
</dbReference>
<feature type="region of interest" description="Disordered" evidence="1">
    <location>
        <begin position="16"/>
        <end position="49"/>
    </location>
</feature>
<name>A0ABV1VEW0_9ACTN</name>
<reference evidence="2 3" key="1">
    <citation type="submission" date="2024-06" db="EMBL/GenBank/DDBJ databases">
        <title>The Natural Products Discovery Center: Release of the First 8490 Sequenced Strains for Exploring Actinobacteria Biosynthetic Diversity.</title>
        <authorList>
            <person name="Kalkreuter E."/>
            <person name="Kautsar S.A."/>
            <person name="Yang D."/>
            <person name="Bader C.D."/>
            <person name="Teijaro C.N."/>
            <person name="Fluegel L."/>
            <person name="Davis C.M."/>
            <person name="Simpson J.R."/>
            <person name="Lauterbach L."/>
            <person name="Steele A.D."/>
            <person name="Gui C."/>
            <person name="Meng S."/>
            <person name="Li G."/>
            <person name="Viehrig K."/>
            <person name="Ye F."/>
            <person name="Su P."/>
            <person name="Kiefer A.F."/>
            <person name="Nichols A."/>
            <person name="Cepeda A.J."/>
            <person name="Yan W."/>
            <person name="Fan B."/>
            <person name="Jiang Y."/>
            <person name="Adhikari A."/>
            <person name="Zheng C.-J."/>
            <person name="Schuster L."/>
            <person name="Cowan T.M."/>
            <person name="Smanski M.J."/>
            <person name="Chevrette M.G."/>
            <person name="De Carvalho L.P.S."/>
            <person name="Shen B."/>
        </authorList>
    </citation>
    <scope>NUCLEOTIDE SEQUENCE [LARGE SCALE GENOMIC DNA]</scope>
    <source>
        <strain evidence="2 3">NPDC000632</strain>
    </source>
</reference>